<organism evidence="2">
    <name type="scientific">Arcobacter sp. AZ-2023</name>
    <dbReference type="NCBI Taxonomy" id="3074453"/>
    <lineage>
        <taxon>Bacteria</taxon>
        <taxon>Pseudomonadati</taxon>
        <taxon>Campylobacterota</taxon>
        <taxon>Epsilonproteobacteria</taxon>
        <taxon>Campylobacterales</taxon>
        <taxon>Arcobacteraceae</taxon>
        <taxon>Arcobacter</taxon>
    </lineage>
</organism>
<gene>
    <name evidence="2" type="ORF">RMQ66_06720</name>
</gene>
<protein>
    <recommendedName>
        <fullName evidence="3">Glycosyl transferase family 1 domain-containing protein</fullName>
    </recommendedName>
</protein>
<sequence length="346" mass="40469">MENNYVVLIFDHNAGGGSHYYIDYEIKKRIEKSEIVYLTRYDLSTSKYIIKTFNKNINTNFETKELIDCFNFISKVKFDEIFINSLVTYPQVSKTIELILQIHEKNKNCKMVIPIHDYFTICPSYNLLNYNKEFCFIPEDTSVCSKCLKNTDINIWREKWWYKILNKSTQILCFSNSSKNIFLKVYSDLSSKINVIPHKTRDKLKKIYNPKLNKENNEIRIGILGNIHISKGANIVKDLVEYIDNNKINAKVIVIGSLHLKIESNSLEITGEYKRSNLENIVKNKNINRFLIPSICPETFSYTTEEVIQMGYPLFVFNIGAQAERVSNYPLGTVVEINNFYEYILK</sequence>
<evidence type="ECO:0000256" key="1">
    <source>
        <dbReference type="ARBA" id="ARBA00022679"/>
    </source>
</evidence>
<evidence type="ECO:0008006" key="3">
    <source>
        <dbReference type="Google" id="ProtNLM"/>
    </source>
</evidence>
<dbReference type="AlphaFoldDB" id="A0AA96DXH3"/>
<dbReference type="EMBL" id="CP134842">
    <property type="protein sequence ID" value="WNL35382.1"/>
    <property type="molecule type" value="Genomic_DNA"/>
</dbReference>
<evidence type="ECO:0000313" key="2">
    <source>
        <dbReference type="EMBL" id="WNL35382.1"/>
    </source>
</evidence>
<dbReference type="Gene3D" id="3.40.50.2000">
    <property type="entry name" value="Glycogen Phosphorylase B"/>
    <property type="match status" value="1"/>
</dbReference>
<dbReference type="SUPFAM" id="SSF53756">
    <property type="entry name" value="UDP-Glycosyltransferase/glycogen phosphorylase"/>
    <property type="match status" value="1"/>
</dbReference>
<reference evidence="2" key="1">
    <citation type="submission" date="2023-09" db="EMBL/GenBank/DDBJ databases">
        <title>Arcobacter tbilisiensis sp. nov. isolated from chicken meat in Tbilisi, Georgia.</title>
        <authorList>
            <person name="Matthias R."/>
            <person name="Zautner A.E."/>
        </authorList>
    </citation>
    <scope>NUCLEOTIDE SEQUENCE</scope>
    <source>
        <strain evidence="2">LEO 65</strain>
    </source>
</reference>
<dbReference type="PANTHER" id="PTHR46401:SF2">
    <property type="entry name" value="GLYCOSYLTRANSFERASE WBBK-RELATED"/>
    <property type="match status" value="1"/>
</dbReference>
<name>A0AA96DXH3_9BACT</name>
<proteinExistence type="predicted"/>
<keyword evidence="1" id="KW-0808">Transferase</keyword>
<dbReference type="GO" id="GO:0016757">
    <property type="term" value="F:glycosyltransferase activity"/>
    <property type="evidence" value="ECO:0007669"/>
    <property type="project" value="TreeGrafter"/>
</dbReference>
<accession>A0AA96DXH3</accession>
<dbReference type="PANTHER" id="PTHR46401">
    <property type="entry name" value="GLYCOSYLTRANSFERASE WBBK-RELATED"/>
    <property type="match status" value="1"/>
</dbReference>